<accession>A0A0D0B7P3</accession>
<evidence type="ECO:0000313" key="1">
    <source>
        <dbReference type="EMBL" id="KIK50106.1"/>
    </source>
</evidence>
<protein>
    <submittedName>
        <fullName evidence="1">Uncharacterized protein</fullName>
    </submittedName>
</protein>
<dbReference type="EMBL" id="KN834931">
    <property type="protein sequence ID" value="KIK50106.1"/>
    <property type="molecule type" value="Genomic_DNA"/>
</dbReference>
<keyword evidence="2" id="KW-1185">Reference proteome</keyword>
<dbReference type="HOGENOM" id="CLU_1586664_0_0_1"/>
<organism evidence="1 2">
    <name type="scientific">Collybiopsis luxurians FD-317 M1</name>
    <dbReference type="NCBI Taxonomy" id="944289"/>
    <lineage>
        <taxon>Eukaryota</taxon>
        <taxon>Fungi</taxon>
        <taxon>Dikarya</taxon>
        <taxon>Basidiomycota</taxon>
        <taxon>Agaricomycotina</taxon>
        <taxon>Agaricomycetes</taxon>
        <taxon>Agaricomycetidae</taxon>
        <taxon>Agaricales</taxon>
        <taxon>Marasmiineae</taxon>
        <taxon>Omphalotaceae</taxon>
        <taxon>Collybiopsis</taxon>
        <taxon>Collybiopsis luxurians</taxon>
    </lineage>
</organism>
<gene>
    <name evidence="1" type="ORF">GYMLUDRAFT_253277</name>
</gene>
<name>A0A0D0B7P3_9AGAR</name>
<dbReference type="Proteomes" id="UP000053593">
    <property type="component" value="Unassembled WGS sequence"/>
</dbReference>
<sequence length="168" mass="18924">MARYPAPASNILLADVPQSFDPECVAEVRCLKEKLVIKKTKELLQDWIRNKFPDGVELGTALAQVPQLDVLEDLDKYTSEFLEKLDLVGAGMLKTSWLIFKPLRSDRFSIRWKVKRESDSEDEASQEAPPAQALKIKIPAQRLGPVRTILGKTSSTQRQQMEGDSSHC</sequence>
<dbReference type="AlphaFoldDB" id="A0A0D0B7P3"/>
<dbReference type="OrthoDB" id="10654030at2759"/>
<reference evidence="1 2" key="1">
    <citation type="submission" date="2014-04" db="EMBL/GenBank/DDBJ databases">
        <title>Evolutionary Origins and Diversification of the Mycorrhizal Mutualists.</title>
        <authorList>
            <consortium name="DOE Joint Genome Institute"/>
            <consortium name="Mycorrhizal Genomics Consortium"/>
            <person name="Kohler A."/>
            <person name="Kuo A."/>
            <person name="Nagy L.G."/>
            <person name="Floudas D."/>
            <person name="Copeland A."/>
            <person name="Barry K.W."/>
            <person name="Cichocki N."/>
            <person name="Veneault-Fourrey C."/>
            <person name="LaButti K."/>
            <person name="Lindquist E.A."/>
            <person name="Lipzen A."/>
            <person name="Lundell T."/>
            <person name="Morin E."/>
            <person name="Murat C."/>
            <person name="Riley R."/>
            <person name="Ohm R."/>
            <person name="Sun H."/>
            <person name="Tunlid A."/>
            <person name="Henrissat B."/>
            <person name="Grigoriev I.V."/>
            <person name="Hibbett D.S."/>
            <person name="Martin F."/>
        </authorList>
    </citation>
    <scope>NUCLEOTIDE SEQUENCE [LARGE SCALE GENOMIC DNA]</scope>
    <source>
        <strain evidence="1 2">FD-317 M1</strain>
    </source>
</reference>
<proteinExistence type="predicted"/>
<evidence type="ECO:0000313" key="2">
    <source>
        <dbReference type="Proteomes" id="UP000053593"/>
    </source>
</evidence>